<dbReference type="InterPro" id="IPR003607">
    <property type="entry name" value="HD/PDEase_dom"/>
</dbReference>
<dbReference type="SMART" id="SM00471">
    <property type="entry name" value="HDc"/>
    <property type="match status" value="1"/>
</dbReference>
<dbReference type="InterPro" id="IPR052340">
    <property type="entry name" value="RNase_Y/CdgJ"/>
</dbReference>
<organism evidence="2 3">
    <name type="scientific">Thermosipho ferrireducens</name>
    <dbReference type="NCBI Taxonomy" id="2571116"/>
    <lineage>
        <taxon>Bacteria</taxon>
        <taxon>Thermotogati</taxon>
        <taxon>Thermotogota</taxon>
        <taxon>Thermotogae</taxon>
        <taxon>Thermotogales</taxon>
        <taxon>Fervidobacteriaceae</taxon>
        <taxon>Thermosipho</taxon>
    </lineage>
</organism>
<keyword evidence="3" id="KW-1185">Reference proteome</keyword>
<protein>
    <submittedName>
        <fullName evidence="2">HDOD domain-containing protein</fullName>
    </submittedName>
</protein>
<dbReference type="Gene3D" id="1.10.3210.10">
    <property type="entry name" value="Hypothetical protein af1432"/>
    <property type="match status" value="1"/>
</dbReference>
<dbReference type="EMBL" id="CP071446">
    <property type="protein sequence ID" value="QTA37829.1"/>
    <property type="molecule type" value="Genomic_DNA"/>
</dbReference>
<evidence type="ECO:0000313" key="3">
    <source>
        <dbReference type="Proteomes" id="UP000671862"/>
    </source>
</evidence>
<dbReference type="InterPro" id="IPR006675">
    <property type="entry name" value="HDIG_dom"/>
</dbReference>
<dbReference type="Proteomes" id="UP000671862">
    <property type="component" value="Chromosome"/>
</dbReference>
<gene>
    <name evidence="2" type="ORF">JYK00_08905</name>
</gene>
<dbReference type="InterPro" id="IPR013976">
    <property type="entry name" value="HDOD"/>
</dbReference>
<accession>A0ABX7S6K9</accession>
<dbReference type="PANTHER" id="PTHR33525">
    <property type="match status" value="1"/>
</dbReference>
<dbReference type="PANTHER" id="PTHR33525:SF3">
    <property type="entry name" value="RIBONUCLEASE Y"/>
    <property type="match status" value="1"/>
</dbReference>
<dbReference type="CDD" id="cd00077">
    <property type="entry name" value="HDc"/>
    <property type="match status" value="1"/>
</dbReference>
<dbReference type="Pfam" id="PF08668">
    <property type="entry name" value="HDOD"/>
    <property type="match status" value="1"/>
</dbReference>
<evidence type="ECO:0000313" key="2">
    <source>
        <dbReference type="EMBL" id="QTA37829.1"/>
    </source>
</evidence>
<proteinExistence type="predicted"/>
<dbReference type="PROSITE" id="PS51833">
    <property type="entry name" value="HDOD"/>
    <property type="match status" value="1"/>
</dbReference>
<feature type="domain" description="HDOD" evidence="1">
    <location>
        <begin position="12"/>
        <end position="206"/>
    </location>
</feature>
<dbReference type="SUPFAM" id="SSF109604">
    <property type="entry name" value="HD-domain/PDEase-like"/>
    <property type="match status" value="1"/>
</dbReference>
<evidence type="ECO:0000259" key="1">
    <source>
        <dbReference type="PROSITE" id="PS51833"/>
    </source>
</evidence>
<reference evidence="2 3" key="1">
    <citation type="submission" date="2021-03" db="EMBL/GenBank/DDBJ databases">
        <title>Thermosipho ferrireducens sp.nov., an anaerobic thermophilic iron-reducing bacterium isolated from a deep-sea hydrothermal sulfide deposits.</title>
        <authorList>
            <person name="Zeng X."/>
            <person name="Chen Y."/>
            <person name="Shao Z."/>
        </authorList>
    </citation>
    <scope>NUCLEOTIDE SEQUENCE [LARGE SCALE GENOMIC DNA]</scope>
    <source>
        <strain evidence="2 3">JL129W03</strain>
    </source>
</reference>
<name>A0ABX7S6K9_9BACT</name>
<dbReference type="NCBIfam" id="TIGR00277">
    <property type="entry name" value="HDIG"/>
    <property type="match status" value="1"/>
</dbReference>
<sequence>MLKEFILEIEEIPTPDFQVQQIINIASNPEASVKDIERAISLDAALSAKVLRLVNSAYYGLPRKITKLSEAVMILGFKTVRNLALSIFTYSTLQKGNSNVNKENLWKHFMATAIISETIAKHIGYPEREEAFMAGLLHDIGKVALDITFPEVLSLLEKASRETNRPFHVIERDLEFESHTLLGQTLLEKWTLPDLFQVVSQFHETPSENENKTYNEILYIVHLANFISNLMYEGYSLSHGQPILESETFNVFGIKPSKLIRIVEESERNLLKAGDLLEGGKENET</sequence>